<keyword evidence="7 9" id="KW-0472">Membrane</keyword>
<keyword evidence="4 9" id="KW-0997">Cell inner membrane</keyword>
<protein>
    <recommendedName>
        <fullName evidence="9">TRAP transporter small permease protein</fullName>
    </recommendedName>
</protein>
<dbReference type="GO" id="GO:0022857">
    <property type="term" value="F:transmembrane transporter activity"/>
    <property type="evidence" value="ECO:0007669"/>
    <property type="project" value="UniProtKB-UniRule"/>
</dbReference>
<feature type="transmembrane region" description="Helical" evidence="9">
    <location>
        <begin position="21"/>
        <end position="44"/>
    </location>
</feature>
<keyword evidence="6 9" id="KW-1133">Transmembrane helix</keyword>
<evidence type="ECO:0000256" key="8">
    <source>
        <dbReference type="ARBA" id="ARBA00038436"/>
    </source>
</evidence>
<comment type="subunit">
    <text evidence="9">The complex comprises the extracytoplasmic solute receptor protein and the two transmembrane proteins.</text>
</comment>
<keyword evidence="3" id="KW-1003">Cell membrane</keyword>
<accession>A0A2P9HF57</accession>
<reference evidence="12" key="1">
    <citation type="submission" date="2017-12" db="EMBL/GenBank/DDBJ databases">
        <authorList>
            <person name="Diaz M."/>
        </authorList>
    </citation>
    <scope>NUCLEOTIDE SEQUENCE [LARGE SCALE GENOMIC DNA]</scope>
    <source>
        <strain evidence="12">FI11154</strain>
    </source>
</reference>
<dbReference type="InterPro" id="IPR055348">
    <property type="entry name" value="DctQ"/>
</dbReference>
<feature type="transmembrane region" description="Helical" evidence="9">
    <location>
        <begin position="94"/>
        <end position="115"/>
    </location>
</feature>
<organism evidence="11 12">
    <name type="scientific">Ochrobactrum soli</name>
    <dbReference type="NCBI Taxonomy" id="2448455"/>
    <lineage>
        <taxon>Bacteria</taxon>
        <taxon>Pseudomonadati</taxon>
        <taxon>Pseudomonadota</taxon>
        <taxon>Alphaproteobacteria</taxon>
        <taxon>Hyphomicrobiales</taxon>
        <taxon>Brucellaceae</taxon>
        <taxon>Brucella/Ochrobactrum group</taxon>
        <taxon>Ochrobactrum</taxon>
    </lineage>
</organism>
<dbReference type="GO" id="GO:0015740">
    <property type="term" value="P:C4-dicarboxylate transport"/>
    <property type="evidence" value="ECO:0007669"/>
    <property type="project" value="TreeGrafter"/>
</dbReference>
<evidence type="ECO:0000256" key="7">
    <source>
        <dbReference type="ARBA" id="ARBA00023136"/>
    </source>
</evidence>
<evidence type="ECO:0000256" key="2">
    <source>
        <dbReference type="ARBA" id="ARBA00022448"/>
    </source>
</evidence>
<keyword evidence="5 9" id="KW-0812">Transmembrane</keyword>
<feature type="domain" description="Tripartite ATP-independent periplasmic transporters DctQ component" evidence="10">
    <location>
        <begin position="31"/>
        <end position="154"/>
    </location>
</feature>
<dbReference type="Proteomes" id="UP000246073">
    <property type="component" value="Unassembled WGS sequence"/>
</dbReference>
<dbReference type="EMBL" id="OOFM01000003">
    <property type="protein sequence ID" value="SPL62737.1"/>
    <property type="molecule type" value="Genomic_DNA"/>
</dbReference>
<proteinExistence type="inferred from homology"/>
<evidence type="ECO:0000256" key="3">
    <source>
        <dbReference type="ARBA" id="ARBA00022475"/>
    </source>
</evidence>
<comment type="subcellular location">
    <subcellularLocation>
        <location evidence="1 9">Cell inner membrane</location>
        <topology evidence="1 9">Multi-pass membrane protein</topology>
    </subcellularLocation>
</comment>
<name>A0A2P9HF57_9HYPH</name>
<gene>
    <name evidence="11" type="ORF">OHAE_5344</name>
</gene>
<evidence type="ECO:0000313" key="12">
    <source>
        <dbReference type="Proteomes" id="UP000246073"/>
    </source>
</evidence>
<dbReference type="PANTHER" id="PTHR35011">
    <property type="entry name" value="2,3-DIKETO-L-GULONATE TRAP TRANSPORTER SMALL PERMEASE PROTEIN YIAM"/>
    <property type="match status" value="1"/>
</dbReference>
<evidence type="ECO:0000256" key="4">
    <source>
        <dbReference type="ARBA" id="ARBA00022519"/>
    </source>
</evidence>
<evidence type="ECO:0000313" key="11">
    <source>
        <dbReference type="EMBL" id="SPL62737.1"/>
    </source>
</evidence>
<dbReference type="Pfam" id="PF04290">
    <property type="entry name" value="DctQ"/>
    <property type="match status" value="1"/>
</dbReference>
<dbReference type="PANTHER" id="PTHR35011:SF2">
    <property type="entry name" value="2,3-DIKETO-L-GULONATE TRAP TRANSPORTER SMALL PERMEASE PROTEIN YIAM"/>
    <property type="match status" value="1"/>
</dbReference>
<evidence type="ECO:0000259" key="10">
    <source>
        <dbReference type="Pfam" id="PF04290"/>
    </source>
</evidence>
<evidence type="ECO:0000256" key="9">
    <source>
        <dbReference type="RuleBase" id="RU369079"/>
    </source>
</evidence>
<evidence type="ECO:0000256" key="6">
    <source>
        <dbReference type="ARBA" id="ARBA00022989"/>
    </source>
</evidence>
<dbReference type="AlphaFoldDB" id="A0A2P9HF57"/>
<feature type="transmembrane region" description="Helical" evidence="9">
    <location>
        <begin position="56"/>
        <end position="73"/>
    </location>
</feature>
<dbReference type="RefSeq" id="WP_109366784.1">
    <property type="nucleotide sequence ID" value="NZ_OOFM01000003.1"/>
</dbReference>
<feature type="transmembrane region" description="Helical" evidence="9">
    <location>
        <begin position="135"/>
        <end position="153"/>
    </location>
</feature>
<comment type="similarity">
    <text evidence="8 9">Belongs to the TRAP transporter small permease family.</text>
</comment>
<comment type="function">
    <text evidence="9">Part of the tripartite ATP-independent periplasmic (TRAP) transport system.</text>
</comment>
<dbReference type="GO" id="GO:0005886">
    <property type="term" value="C:plasma membrane"/>
    <property type="evidence" value="ECO:0007669"/>
    <property type="project" value="UniProtKB-SubCell"/>
</dbReference>
<dbReference type="InterPro" id="IPR007387">
    <property type="entry name" value="TRAP_DctQ"/>
</dbReference>
<evidence type="ECO:0000256" key="5">
    <source>
        <dbReference type="ARBA" id="ARBA00022692"/>
    </source>
</evidence>
<keyword evidence="2 9" id="KW-0813">Transport</keyword>
<sequence>MQNKPLPQSQISNTIDRLASSIGGLAIAAFTCIIVYVVVCRYVFSFTPRWSEEIPRLLLVWVTFIGAISALIRNTHLCAGLTDLLISPGRFRSLLALAARIASLLFLIVVLWSGWKITGLTWSHETTVLSWPAGLAYLALPVTSTAALIALIAQGLRK</sequence>
<evidence type="ECO:0000256" key="1">
    <source>
        <dbReference type="ARBA" id="ARBA00004429"/>
    </source>
</evidence>